<dbReference type="EMBL" id="LIZT01000133">
    <property type="protein sequence ID" value="KPJ48203.1"/>
    <property type="molecule type" value="Genomic_DNA"/>
</dbReference>
<dbReference type="InterPro" id="IPR042178">
    <property type="entry name" value="Serpin_sf_1"/>
</dbReference>
<dbReference type="GO" id="GO:0005615">
    <property type="term" value="C:extracellular space"/>
    <property type="evidence" value="ECO:0007669"/>
    <property type="project" value="InterPro"/>
</dbReference>
<dbReference type="PANTHER" id="PTHR11461:SF211">
    <property type="entry name" value="GH10112P-RELATED"/>
    <property type="match status" value="1"/>
</dbReference>
<dbReference type="InterPro" id="IPR036186">
    <property type="entry name" value="Serpin_sf"/>
</dbReference>
<dbReference type="PANTHER" id="PTHR11461">
    <property type="entry name" value="SERINE PROTEASE INHIBITOR, SERPIN"/>
    <property type="match status" value="1"/>
</dbReference>
<dbReference type="InterPro" id="IPR000215">
    <property type="entry name" value="Serpin_fam"/>
</dbReference>
<sequence>MSRVTTCVAVLVGCLLSVGCEKKGEEFTQRSARELTGAEKDLIGANNRFSLKLFRKMVEDGRDANIVISPFSISMGLGMTCNGADGTTREAMKRTLEWSDLSLESVNESSRSLMRLVEGIDPHVELKIANSIWHDRRLAVEKEFIDLSKRYFNAEVTGLDFSEADATNGLVRPRTEESSRL</sequence>
<evidence type="ECO:0000313" key="3">
    <source>
        <dbReference type="Proteomes" id="UP000051124"/>
    </source>
</evidence>
<dbReference type="Proteomes" id="UP000051124">
    <property type="component" value="Unassembled WGS sequence"/>
</dbReference>
<dbReference type="SUPFAM" id="SSF56574">
    <property type="entry name" value="Serpins"/>
    <property type="match status" value="1"/>
</dbReference>
<dbReference type="AlphaFoldDB" id="A0A0S7WDH3"/>
<dbReference type="InterPro" id="IPR023796">
    <property type="entry name" value="Serpin_dom"/>
</dbReference>
<dbReference type="PROSITE" id="PS51257">
    <property type="entry name" value="PROKAR_LIPOPROTEIN"/>
    <property type="match status" value="1"/>
</dbReference>
<feature type="domain" description="Serpin" evidence="1">
    <location>
        <begin position="45"/>
        <end position="167"/>
    </location>
</feature>
<evidence type="ECO:0000313" key="2">
    <source>
        <dbReference type="EMBL" id="KPJ48203.1"/>
    </source>
</evidence>
<dbReference type="Pfam" id="PF00079">
    <property type="entry name" value="Serpin"/>
    <property type="match status" value="1"/>
</dbReference>
<accession>A0A0S7WDH3</accession>
<protein>
    <recommendedName>
        <fullName evidence="1">Serpin domain-containing protein</fullName>
    </recommendedName>
</protein>
<name>A0A0S7WDH3_UNCT6</name>
<proteinExistence type="predicted"/>
<gene>
    <name evidence="2" type="ORF">AMJ40_07925</name>
</gene>
<reference evidence="2 3" key="1">
    <citation type="journal article" date="2015" name="Microbiome">
        <title>Genomic resolution of linkages in carbon, nitrogen, and sulfur cycling among widespread estuary sediment bacteria.</title>
        <authorList>
            <person name="Baker B.J."/>
            <person name="Lazar C.S."/>
            <person name="Teske A.P."/>
            <person name="Dick G.J."/>
        </authorList>
    </citation>
    <scope>NUCLEOTIDE SEQUENCE [LARGE SCALE GENOMIC DNA]</scope>
    <source>
        <strain evidence="2">DG_26</strain>
    </source>
</reference>
<organism evidence="2 3">
    <name type="scientific">candidate division TA06 bacterium DG_26</name>
    <dbReference type="NCBI Taxonomy" id="1703771"/>
    <lineage>
        <taxon>Bacteria</taxon>
        <taxon>Bacteria division TA06</taxon>
    </lineage>
</organism>
<dbReference type="GO" id="GO:0004867">
    <property type="term" value="F:serine-type endopeptidase inhibitor activity"/>
    <property type="evidence" value="ECO:0007669"/>
    <property type="project" value="InterPro"/>
</dbReference>
<comment type="caution">
    <text evidence="2">The sequence shown here is derived from an EMBL/GenBank/DDBJ whole genome shotgun (WGS) entry which is preliminary data.</text>
</comment>
<evidence type="ECO:0000259" key="1">
    <source>
        <dbReference type="Pfam" id="PF00079"/>
    </source>
</evidence>
<dbReference type="Gene3D" id="3.30.497.10">
    <property type="entry name" value="Antithrombin, subunit I, domain 2"/>
    <property type="match status" value="1"/>
</dbReference>